<gene>
    <name evidence="1" type="ORF">LEP1GSC186_3034</name>
</gene>
<sequence>MVVPTSNFILQKNKPIQNQSSNSHEHKTFFSSFKPNFLEFFSQKETISHHSPLTL</sequence>
<dbReference type="Proteomes" id="UP000012153">
    <property type="component" value="Unassembled WGS sequence"/>
</dbReference>
<accession>M6UEF7</accession>
<proteinExistence type="predicted"/>
<name>M6UEF7_9LEPT</name>
<protein>
    <submittedName>
        <fullName evidence="1">Uncharacterized protein</fullName>
    </submittedName>
</protein>
<reference evidence="1 2" key="1">
    <citation type="submission" date="2013-01" db="EMBL/GenBank/DDBJ databases">
        <authorList>
            <person name="Harkins D.M."/>
            <person name="Durkin A.S."/>
            <person name="Brinkac L.M."/>
            <person name="Haft D.H."/>
            <person name="Selengut J.D."/>
            <person name="Sanka R."/>
            <person name="DePew J."/>
            <person name="Purushe J."/>
            <person name="Matthias M.A."/>
            <person name="Vinetz J.M."/>
            <person name="Sutton G.G."/>
            <person name="Nierman W.C."/>
            <person name="Fouts D.E."/>
        </authorList>
    </citation>
    <scope>NUCLEOTIDE SEQUENCE [LARGE SCALE GENOMIC DNA]</scope>
    <source>
        <strain evidence="1 2">ZUN142</strain>
    </source>
</reference>
<dbReference type="AlphaFoldDB" id="M6UEF7"/>
<dbReference type="EMBL" id="AHOP02000023">
    <property type="protein sequence ID" value="EMO41211.1"/>
    <property type="molecule type" value="Genomic_DNA"/>
</dbReference>
<evidence type="ECO:0000313" key="1">
    <source>
        <dbReference type="EMBL" id="EMO41211.1"/>
    </source>
</evidence>
<organism evidence="1 2">
    <name type="scientific">Leptospira noguchii serovar Autumnalis str. ZUN142</name>
    <dbReference type="NCBI Taxonomy" id="1085540"/>
    <lineage>
        <taxon>Bacteria</taxon>
        <taxon>Pseudomonadati</taxon>
        <taxon>Spirochaetota</taxon>
        <taxon>Spirochaetia</taxon>
        <taxon>Leptospirales</taxon>
        <taxon>Leptospiraceae</taxon>
        <taxon>Leptospira</taxon>
    </lineage>
</organism>
<comment type="caution">
    <text evidence="1">The sequence shown here is derived from an EMBL/GenBank/DDBJ whole genome shotgun (WGS) entry which is preliminary data.</text>
</comment>
<evidence type="ECO:0000313" key="2">
    <source>
        <dbReference type="Proteomes" id="UP000012153"/>
    </source>
</evidence>